<protein>
    <submittedName>
        <fullName evidence="2">Uncharacterized protein</fullName>
    </submittedName>
</protein>
<dbReference type="PANTHER" id="PTHR37525">
    <property type="entry name" value="UPF0175 PROTEIN SSL1255"/>
    <property type="match status" value="1"/>
</dbReference>
<evidence type="ECO:0000256" key="1">
    <source>
        <dbReference type="ARBA" id="ARBA00005651"/>
    </source>
</evidence>
<dbReference type="EMBL" id="LAZR01013775">
    <property type="protein sequence ID" value="KKM20395.1"/>
    <property type="molecule type" value="Genomic_DNA"/>
</dbReference>
<accession>A0A0F9KY63</accession>
<evidence type="ECO:0000313" key="2">
    <source>
        <dbReference type="EMBL" id="KKM20395.1"/>
    </source>
</evidence>
<dbReference type="InterPro" id="IPR005368">
    <property type="entry name" value="UPF0175"/>
</dbReference>
<comment type="similarity">
    <text evidence="1">Belongs to the UPF0175 family.</text>
</comment>
<organism evidence="2">
    <name type="scientific">marine sediment metagenome</name>
    <dbReference type="NCBI Taxonomy" id="412755"/>
    <lineage>
        <taxon>unclassified sequences</taxon>
        <taxon>metagenomes</taxon>
        <taxon>ecological metagenomes</taxon>
    </lineage>
</organism>
<dbReference type="Pfam" id="PF03683">
    <property type="entry name" value="UPF0175"/>
    <property type="match status" value="1"/>
</dbReference>
<name>A0A0F9KY63_9ZZZZ</name>
<proteinExistence type="inferred from homology"/>
<dbReference type="InterPro" id="IPR052264">
    <property type="entry name" value="UPF0175_domain"/>
</dbReference>
<sequence>MGDKISIILPDDLKEEIDKLRELYKEEQSAYIRKLLWKSVAQEKFDYALKEYIDDKISLGKAAEIAGISIWEMLDELKKRNITLNYKISEAELEIEKVLKKYKKIK</sequence>
<comment type="caution">
    <text evidence="2">The sequence shown here is derived from an EMBL/GenBank/DDBJ whole genome shotgun (WGS) entry which is preliminary data.</text>
</comment>
<dbReference type="AlphaFoldDB" id="A0A0F9KY63"/>
<dbReference type="PANTHER" id="PTHR37525:SF1">
    <property type="entry name" value="UPF0175 PROTEIN SSL1255"/>
    <property type="match status" value="1"/>
</dbReference>
<reference evidence="2" key="1">
    <citation type="journal article" date="2015" name="Nature">
        <title>Complex archaea that bridge the gap between prokaryotes and eukaryotes.</title>
        <authorList>
            <person name="Spang A."/>
            <person name="Saw J.H."/>
            <person name="Jorgensen S.L."/>
            <person name="Zaremba-Niedzwiedzka K."/>
            <person name="Martijn J."/>
            <person name="Lind A.E."/>
            <person name="van Eijk R."/>
            <person name="Schleper C."/>
            <person name="Guy L."/>
            <person name="Ettema T.J."/>
        </authorList>
    </citation>
    <scope>NUCLEOTIDE SEQUENCE</scope>
</reference>
<gene>
    <name evidence="2" type="ORF">LCGC14_1645880</name>
</gene>